<organism evidence="1 2">
    <name type="scientific">Aquimarina addita</name>
    <dbReference type="NCBI Taxonomy" id="870485"/>
    <lineage>
        <taxon>Bacteria</taxon>
        <taxon>Pseudomonadati</taxon>
        <taxon>Bacteroidota</taxon>
        <taxon>Flavobacteriia</taxon>
        <taxon>Flavobacteriales</taxon>
        <taxon>Flavobacteriaceae</taxon>
        <taxon>Aquimarina</taxon>
    </lineage>
</organism>
<dbReference type="EMBL" id="BAABCW010000003">
    <property type="protein sequence ID" value="GAA4112167.1"/>
    <property type="molecule type" value="Genomic_DNA"/>
</dbReference>
<accession>A0ABP7XDG0</accession>
<evidence type="ECO:0000313" key="2">
    <source>
        <dbReference type="Proteomes" id="UP001500459"/>
    </source>
</evidence>
<evidence type="ECO:0008006" key="3">
    <source>
        <dbReference type="Google" id="ProtNLM"/>
    </source>
</evidence>
<dbReference type="RefSeq" id="WP_344925370.1">
    <property type="nucleotide sequence ID" value="NZ_BAABCW010000003.1"/>
</dbReference>
<gene>
    <name evidence="1" type="ORF">GCM10022393_10420</name>
</gene>
<protein>
    <recommendedName>
        <fullName evidence="3">Minor curlin subunit</fullName>
    </recommendedName>
</protein>
<evidence type="ECO:0000313" key="1">
    <source>
        <dbReference type="EMBL" id="GAA4112167.1"/>
    </source>
</evidence>
<reference evidence="2" key="1">
    <citation type="journal article" date="2019" name="Int. J. Syst. Evol. Microbiol.">
        <title>The Global Catalogue of Microorganisms (GCM) 10K type strain sequencing project: providing services to taxonomists for standard genome sequencing and annotation.</title>
        <authorList>
            <consortium name="The Broad Institute Genomics Platform"/>
            <consortium name="The Broad Institute Genome Sequencing Center for Infectious Disease"/>
            <person name="Wu L."/>
            <person name="Ma J."/>
        </authorList>
    </citation>
    <scope>NUCLEOTIDE SEQUENCE [LARGE SCALE GENOMIC DNA]</scope>
    <source>
        <strain evidence="2">JCM 17106</strain>
    </source>
</reference>
<name>A0ABP7XDG0_9FLAO</name>
<comment type="caution">
    <text evidence="1">The sequence shown here is derived from an EMBL/GenBank/DDBJ whole genome shotgun (WGS) entry which is preliminary data.</text>
</comment>
<keyword evidence="2" id="KW-1185">Reference proteome</keyword>
<sequence>MQKNNSYYSILCCLFIFGTTFSQITEDERSVTSEIQEKLITLSQLENNITQIKRENTPSEMSTIFIQQTGVNNVTYSSITSQSSNISIQQNGEQNLIDINETAKGIEKIIIQSGNYNTVTDFSFNPDVSTNLELIQEGNNLYFERFGNNELSKNLQFKMTGSNRSIIIRSF</sequence>
<dbReference type="Proteomes" id="UP001500459">
    <property type="component" value="Unassembled WGS sequence"/>
</dbReference>
<proteinExistence type="predicted"/>